<name>A0ABT2PVW1_9MOLU</name>
<evidence type="ECO:0000313" key="2">
    <source>
        <dbReference type="Proteomes" id="UP001209076"/>
    </source>
</evidence>
<evidence type="ECO:0000313" key="1">
    <source>
        <dbReference type="EMBL" id="MCU0104551.1"/>
    </source>
</evidence>
<protein>
    <submittedName>
        <fullName evidence="1">Uncharacterized protein</fullName>
    </submittedName>
</protein>
<organism evidence="1 2">
    <name type="scientific">Paracholeplasma vituli</name>
    <dbReference type="NCBI Taxonomy" id="69473"/>
    <lineage>
        <taxon>Bacteria</taxon>
        <taxon>Bacillati</taxon>
        <taxon>Mycoplasmatota</taxon>
        <taxon>Mollicutes</taxon>
        <taxon>Acholeplasmatales</taxon>
        <taxon>Acholeplasmataceae</taxon>
        <taxon>Paracholeplasma</taxon>
    </lineage>
</organism>
<keyword evidence="2" id="KW-1185">Reference proteome</keyword>
<dbReference type="RefSeq" id="WP_262095788.1">
    <property type="nucleotide sequence ID" value="NZ_JAOEGN010000003.1"/>
</dbReference>
<accession>A0ABT2PVW1</accession>
<dbReference type="EMBL" id="JAOEGN010000003">
    <property type="protein sequence ID" value="MCU0104551.1"/>
    <property type="molecule type" value="Genomic_DNA"/>
</dbReference>
<comment type="caution">
    <text evidence="1">The sequence shown here is derived from an EMBL/GenBank/DDBJ whole genome shotgun (WGS) entry which is preliminary data.</text>
</comment>
<gene>
    <name evidence="1" type="ORF">N7603_02655</name>
</gene>
<proteinExistence type="predicted"/>
<reference evidence="2" key="1">
    <citation type="submission" date="2023-07" db="EMBL/GenBank/DDBJ databases">
        <title>Novel Mycoplasma species identified in domestic and wild animals.</title>
        <authorList>
            <person name="Volokhov D.V."/>
            <person name="Furtak V.A."/>
            <person name="Zagorodnyaya T.A."/>
        </authorList>
    </citation>
    <scope>NUCLEOTIDE SEQUENCE [LARGE SCALE GENOMIC DNA]</scope>
    <source>
        <strain evidence="2">92-19</strain>
    </source>
</reference>
<sequence>MTKIIKKIVCVVIISFSIYLGFAGYRQYDYNQGDPRALIRAIRRFDDEALNKLIDNPKNMDSTPKKLAIFILDD</sequence>
<dbReference type="Proteomes" id="UP001209076">
    <property type="component" value="Unassembled WGS sequence"/>
</dbReference>